<protein>
    <recommendedName>
        <fullName evidence="12 14">UDP-N-acetylglucosamine 1-carboxyvinyltransferase</fullName>
        <ecNumber evidence="11 14">2.5.1.7</ecNumber>
    </recommendedName>
</protein>
<dbReference type="PANTHER" id="PTHR43783:SF1">
    <property type="entry name" value="UDP-N-ACETYLGLUCOSAMINE 1-CARBOXYVINYLTRANSFERASE"/>
    <property type="match status" value="1"/>
</dbReference>
<dbReference type="RefSeq" id="WP_249306634.1">
    <property type="nucleotide sequence ID" value="NZ_JACRSZ010000001.1"/>
</dbReference>
<comment type="pathway">
    <text evidence="2">Cell wall biogenesis; peptidoglycan biosynthesis.</text>
</comment>
<keyword evidence="9" id="KW-0961">Cell wall biogenesis/degradation</keyword>
<evidence type="ECO:0000256" key="14">
    <source>
        <dbReference type="NCBIfam" id="TIGR01072"/>
    </source>
</evidence>
<dbReference type="InterPro" id="IPR050068">
    <property type="entry name" value="MurA_subfamily"/>
</dbReference>
<comment type="caution">
    <text evidence="16">The sequence shown here is derived from an EMBL/GenBank/DDBJ whole genome shotgun (WGS) entry which is preliminary data.</text>
</comment>
<evidence type="ECO:0000313" key="17">
    <source>
        <dbReference type="Proteomes" id="UP000657421"/>
    </source>
</evidence>
<dbReference type="InterPro" id="IPR036968">
    <property type="entry name" value="Enolpyruvate_Tfrase_sf"/>
</dbReference>
<keyword evidence="3" id="KW-0963">Cytoplasm</keyword>
<dbReference type="InterPro" id="IPR001986">
    <property type="entry name" value="Enolpyruvate_Tfrase_dom"/>
</dbReference>
<organism evidence="16 17">
    <name type="scientific">Jingyaoa shaoxingensis</name>
    <dbReference type="NCBI Taxonomy" id="2763671"/>
    <lineage>
        <taxon>Bacteria</taxon>
        <taxon>Bacillati</taxon>
        <taxon>Bacillota</taxon>
        <taxon>Clostridia</taxon>
        <taxon>Lachnospirales</taxon>
        <taxon>Lachnospiraceae</taxon>
        <taxon>Jingyaoa</taxon>
    </lineage>
</organism>
<feature type="domain" description="Enolpyruvate transferase" evidence="15">
    <location>
        <begin position="8"/>
        <end position="415"/>
    </location>
</feature>
<evidence type="ECO:0000313" key="16">
    <source>
        <dbReference type="EMBL" id="MBC8571688.1"/>
    </source>
</evidence>
<gene>
    <name evidence="16" type="primary">murA</name>
    <name evidence="16" type="ORF">H8716_01095</name>
</gene>
<reference evidence="16 17" key="1">
    <citation type="submission" date="2020-08" db="EMBL/GenBank/DDBJ databases">
        <title>Genome public.</title>
        <authorList>
            <person name="Liu C."/>
            <person name="Sun Q."/>
        </authorList>
    </citation>
    <scope>NUCLEOTIDE SEQUENCE [LARGE SCALE GENOMIC DNA]</scope>
    <source>
        <strain evidence="16 17">NSJ-46</strain>
    </source>
</reference>
<keyword evidence="6" id="KW-0133">Cell shape</keyword>
<evidence type="ECO:0000256" key="12">
    <source>
        <dbReference type="ARBA" id="ARBA00039754"/>
    </source>
</evidence>
<evidence type="ECO:0000256" key="7">
    <source>
        <dbReference type="ARBA" id="ARBA00022984"/>
    </source>
</evidence>
<accession>A0ABR7N5K9</accession>
<evidence type="ECO:0000256" key="9">
    <source>
        <dbReference type="ARBA" id="ARBA00023316"/>
    </source>
</evidence>
<dbReference type="EMBL" id="JACRSZ010000001">
    <property type="protein sequence ID" value="MBC8571688.1"/>
    <property type="molecule type" value="Genomic_DNA"/>
</dbReference>
<keyword evidence="8" id="KW-0131">Cell cycle</keyword>
<comment type="catalytic activity">
    <reaction evidence="13">
        <text>phosphoenolpyruvate + UDP-N-acetyl-alpha-D-glucosamine = UDP-N-acetyl-3-O-(1-carboxyvinyl)-alpha-D-glucosamine + phosphate</text>
        <dbReference type="Rhea" id="RHEA:18681"/>
        <dbReference type="ChEBI" id="CHEBI:43474"/>
        <dbReference type="ChEBI" id="CHEBI:57705"/>
        <dbReference type="ChEBI" id="CHEBI:58702"/>
        <dbReference type="ChEBI" id="CHEBI:68483"/>
        <dbReference type="EC" id="2.5.1.7"/>
    </reaction>
</comment>
<dbReference type="Proteomes" id="UP000657421">
    <property type="component" value="Unassembled WGS sequence"/>
</dbReference>
<comment type="similarity">
    <text evidence="10">Belongs to the EPSP synthase family. MurA subfamily.</text>
</comment>
<dbReference type="Gene3D" id="3.65.10.10">
    <property type="entry name" value="Enolpyruvate transferase domain"/>
    <property type="match status" value="2"/>
</dbReference>
<evidence type="ECO:0000256" key="6">
    <source>
        <dbReference type="ARBA" id="ARBA00022960"/>
    </source>
</evidence>
<comment type="subcellular location">
    <subcellularLocation>
        <location evidence="1">Cytoplasm</location>
    </subcellularLocation>
</comment>
<dbReference type="GO" id="GO:0008760">
    <property type="term" value="F:UDP-N-acetylglucosamine 1-carboxyvinyltransferase activity"/>
    <property type="evidence" value="ECO:0007669"/>
    <property type="project" value="UniProtKB-EC"/>
</dbReference>
<evidence type="ECO:0000256" key="3">
    <source>
        <dbReference type="ARBA" id="ARBA00022490"/>
    </source>
</evidence>
<evidence type="ECO:0000256" key="11">
    <source>
        <dbReference type="ARBA" id="ARBA00039108"/>
    </source>
</evidence>
<dbReference type="SUPFAM" id="SSF55205">
    <property type="entry name" value="EPT/RTPC-like"/>
    <property type="match status" value="1"/>
</dbReference>
<dbReference type="InterPro" id="IPR013792">
    <property type="entry name" value="RNA3'P_cycl/enolpyr_Trfase_a/b"/>
</dbReference>
<keyword evidence="4" id="KW-0132">Cell division</keyword>
<name>A0ABR7N5K9_9FIRM</name>
<evidence type="ECO:0000256" key="10">
    <source>
        <dbReference type="ARBA" id="ARBA00038367"/>
    </source>
</evidence>
<evidence type="ECO:0000256" key="1">
    <source>
        <dbReference type="ARBA" id="ARBA00004496"/>
    </source>
</evidence>
<dbReference type="InterPro" id="IPR005750">
    <property type="entry name" value="UDP_GlcNAc_COvinyl_MurA"/>
</dbReference>
<proteinExistence type="inferred from homology"/>
<dbReference type="NCBIfam" id="NF006873">
    <property type="entry name" value="PRK09369.1"/>
    <property type="match status" value="1"/>
</dbReference>
<evidence type="ECO:0000256" key="2">
    <source>
        <dbReference type="ARBA" id="ARBA00004752"/>
    </source>
</evidence>
<dbReference type="PANTHER" id="PTHR43783">
    <property type="entry name" value="UDP-N-ACETYLGLUCOSAMINE 1-CARBOXYVINYLTRANSFERASE"/>
    <property type="match status" value="1"/>
</dbReference>
<evidence type="ECO:0000256" key="4">
    <source>
        <dbReference type="ARBA" id="ARBA00022618"/>
    </source>
</evidence>
<dbReference type="NCBIfam" id="TIGR01072">
    <property type="entry name" value="murA"/>
    <property type="match status" value="1"/>
</dbReference>
<dbReference type="CDD" id="cd01555">
    <property type="entry name" value="UdpNAET"/>
    <property type="match status" value="1"/>
</dbReference>
<keyword evidence="17" id="KW-1185">Reference proteome</keyword>
<dbReference type="Pfam" id="PF00275">
    <property type="entry name" value="EPSP_synthase"/>
    <property type="match status" value="1"/>
</dbReference>
<dbReference type="EC" id="2.5.1.7" evidence="11 14"/>
<evidence type="ECO:0000259" key="15">
    <source>
        <dbReference type="Pfam" id="PF00275"/>
    </source>
</evidence>
<keyword evidence="7" id="KW-0573">Peptidoglycan synthesis</keyword>
<sequence>MGSIHVSGGKILCGETTIQGSKNATLPLMAAAVLHKGMTVLHNCPVIQDVECMRLLLEDLGCHTGMDGHTLWIDASEIQKNELDAGLTAKMRGSVLLMGALLGRCREVVLPFPGGCVIGKRPVNYHLDMMRRMGTEVVCQGDRMVLRTGKLKGTVMEMPFPSVGATENGILAGTLAEGRTYLSGCAMEPEIQELGSFLREKGARVQIENGHVAVEGVKELHDSEYVLMPDRIVAGTYLLAVLGTRGDAVLHEVPAAALHVLAELICRMGGSLTEYDLEKKAQEWKNCTVRADCRGRKNAVLFAETAPYPGFPTDLQSQLMAVMASCCGSICHIRENVFENRFMIAAQLKKMGADIRMNENEAHIYGVPVLHGTELYARELRGGAALILAGMSAEGVSRITPDDYIKRGYENICKDLKELGADVSWEA</sequence>
<evidence type="ECO:0000256" key="5">
    <source>
        <dbReference type="ARBA" id="ARBA00022679"/>
    </source>
</evidence>
<keyword evidence="5 16" id="KW-0808">Transferase</keyword>
<evidence type="ECO:0000256" key="13">
    <source>
        <dbReference type="ARBA" id="ARBA00047527"/>
    </source>
</evidence>
<evidence type="ECO:0000256" key="8">
    <source>
        <dbReference type="ARBA" id="ARBA00023306"/>
    </source>
</evidence>